<evidence type="ECO:0000256" key="4">
    <source>
        <dbReference type="ARBA" id="ARBA00023110"/>
    </source>
</evidence>
<comment type="caution">
    <text evidence="8">The sequence shown here is derived from an EMBL/GenBank/DDBJ whole genome shotgun (WGS) entry which is preliminary data.</text>
</comment>
<dbReference type="InterPro" id="IPR046357">
    <property type="entry name" value="PPIase_dom_sf"/>
</dbReference>
<dbReference type="PROSITE" id="PS50198">
    <property type="entry name" value="PPIC_PPIASE_2"/>
    <property type="match status" value="1"/>
</dbReference>
<dbReference type="InterPro" id="IPR050245">
    <property type="entry name" value="PrsA_foldase"/>
</dbReference>
<keyword evidence="5 6" id="KW-0413">Isomerase</keyword>
<dbReference type="PANTHER" id="PTHR47245:SF2">
    <property type="entry name" value="PEPTIDYL-PROLYL CIS-TRANS ISOMERASE HP_0175-RELATED"/>
    <property type="match status" value="1"/>
</dbReference>
<evidence type="ECO:0000259" key="7">
    <source>
        <dbReference type="PROSITE" id="PS50198"/>
    </source>
</evidence>
<evidence type="ECO:0000256" key="1">
    <source>
        <dbReference type="ARBA" id="ARBA00000971"/>
    </source>
</evidence>
<name>A0A1R1I0C9_9RHOO</name>
<accession>A0A1R1I0C9</accession>
<dbReference type="GO" id="GO:0003755">
    <property type="term" value="F:peptidyl-prolyl cis-trans isomerase activity"/>
    <property type="evidence" value="ECO:0007669"/>
    <property type="project" value="UniProtKB-KW"/>
</dbReference>
<dbReference type="InterPro" id="IPR023058">
    <property type="entry name" value="PPIase_PpiC_CS"/>
</dbReference>
<dbReference type="Proteomes" id="UP000187526">
    <property type="component" value="Unassembled WGS sequence"/>
</dbReference>
<reference evidence="8 9" key="1">
    <citation type="submission" date="2016-10" db="EMBL/GenBank/DDBJ databases">
        <title>Alkaliphiles isolated from bioreactors.</title>
        <authorList>
            <person name="Salah Z."/>
            <person name="Rout S.P."/>
            <person name="Humphreys P.N."/>
        </authorList>
    </citation>
    <scope>NUCLEOTIDE SEQUENCE [LARGE SCALE GENOMIC DNA]</scope>
    <source>
        <strain evidence="8 9">ZS02</strain>
    </source>
</reference>
<sequence length="275" mass="31244">MLHAYLELKLAWELFQKAPETLSEPERNRLSEVALKQDSIEQRILASPQAANVMVPEPTLRTRLAEIRKRYPDDEAFAHDLERIDLTPAELEKAVERDLRVEAVLDRVVSTVAAVSLVDAEIYYRLHPEAFDRPEARRLRHILITFDNPQQAAKARQQLENLRSTLTDSEKFAAAAQRHSQCPTALEGGKLGLVKRNQLYPVLEAAAFALLEGEISAVLESEIGLHIIRCDEILPSGMLPFAEVSGKIVERLTDKRRQEKQKEWIKQLMSARQLA</sequence>
<dbReference type="Pfam" id="PF00639">
    <property type="entry name" value="Rotamase"/>
    <property type="match status" value="1"/>
</dbReference>
<dbReference type="RefSeq" id="WP_076097006.1">
    <property type="nucleotide sequence ID" value="NZ_MTHD01000006.1"/>
</dbReference>
<protein>
    <recommendedName>
        <fullName evidence="3">peptidylprolyl isomerase</fullName>
        <ecNumber evidence="3">5.2.1.8</ecNumber>
    </recommendedName>
</protein>
<feature type="domain" description="PpiC" evidence="7">
    <location>
        <begin position="134"/>
        <end position="232"/>
    </location>
</feature>
<comment type="catalytic activity">
    <reaction evidence="1">
        <text>[protein]-peptidylproline (omega=180) = [protein]-peptidylproline (omega=0)</text>
        <dbReference type="Rhea" id="RHEA:16237"/>
        <dbReference type="Rhea" id="RHEA-COMP:10747"/>
        <dbReference type="Rhea" id="RHEA-COMP:10748"/>
        <dbReference type="ChEBI" id="CHEBI:83833"/>
        <dbReference type="ChEBI" id="CHEBI:83834"/>
        <dbReference type="EC" id="5.2.1.8"/>
    </reaction>
</comment>
<proteinExistence type="inferred from homology"/>
<dbReference type="InterPro" id="IPR000297">
    <property type="entry name" value="PPIase_PpiC"/>
</dbReference>
<dbReference type="STRING" id="418702.BJN45_15825"/>
<dbReference type="InterPro" id="IPR027304">
    <property type="entry name" value="Trigger_fact/SurA_dom_sf"/>
</dbReference>
<evidence type="ECO:0000256" key="3">
    <source>
        <dbReference type="ARBA" id="ARBA00013194"/>
    </source>
</evidence>
<evidence type="ECO:0000256" key="6">
    <source>
        <dbReference type="PROSITE-ProRule" id="PRU00278"/>
    </source>
</evidence>
<evidence type="ECO:0000256" key="2">
    <source>
        <dbReference type="ARBA" id="ARBA00007656"/>
    </source>
</evidence>
<dbReference type="SUPFAM" id="SSF54534">
    <property type="entry name" value="FKBP-like"/>
    <property type="match status" value="1"/>
</dbReference>
<dbReference type="EMBL" id="MTHD01000006">
    <property type="protein sequence ID" value="OMG52119.1"/>
    <property type="molecule type" value="Genomic_DNA"/>
</dbReference>
<comment type="similarity">
    <text evidence="2">Belongs to the PpiC/parvulin rotamase family.</text>
</comment>
<evidence type="ECO:0000256" key="5">
    <source>
        <dbReference type="ARBA" id="ARBA00023235"/>
    </source>
</evidence>
<dbReference type="InterPro" id="IPR014282">
    <property type="entry name" value="Nitrogen_fix_NifM"/>
</dbReference>
<gene>
    <name evidence="8" type="ORF">BJN45_15825</name>
</gene>
<dbReference type="EC" id="5.2.1.8" evidence="3"/>
<dbReference type="PROSITE" id="PS01096">
    <property type="entry name" value="PPIC_PPIASE_1"/>
    <property type="match status" value="1"/>
</dbReference>
<evidence type="ECO:0000313" key="8">
    <source>
        <dbReference type="EMBL" id="OMG52119.1"/>
    </source>
</evidence>
<dbReference type="PANTHER" id="PTHR47245">
    <property type="entry name" value="PEPTIDYLPROLYL ISOMERASE"/>
    <property type="match status" value="1"/>
</dbReference>
<dbReference type="NCBIfam" id="TIGR02933">
    <property type="entry name" value="nifM_nitrog"/>
    <property type="match status" value="1"/>
</dbReference>
<keyword evidence="9" id="KW-1185">Reference proteome</keyword>
<dbReference type="AlphaFoldDB" id="A0A1R1I0C9"/>
<organism evidence="8 9">
    <name type="scientific">Azonexus hydrophilus</name>
    <dbReference type="NCBI Taxonomy" id="418702"/>
    <lineage>
        <taxon>Bacteria</taxon>
        <taxon>Pseudomonadati</taxon>
        <taxon>Pseudomonadota</taxon>
        <taxon>Betaproteobacteria</taxon>
        <taxon>Rhodocyclales</taxon>
        <taxon>Azonexaceae</taxon>
        <taxon>Azonexus</taxon>
    </lineage>
</organism>
<evidence type="ECO:0000313" key="9">
    <source>
        <dbReference type="Proteomes" id="UP000187526"/>
    </source>
</evidence>
<dbReference type="SUPFAM" id="SSF109998">
    <property type="entry name" value="Triger factor/SurA peptide-binding domain-like"/>
    <property type="match status" value="1"/>
</dbReference>
<keyword evidence="4 6" id="KW-0697">Rotamase</keyword>
<dbReference type="Gene3D" id="3.10.50.40">
    <property type="match status" value="1"/>
</dbReference>